<comment type="caution">
    <text evidence="1">The sequence shown here is derived from an EMBL/GenBank/DDBJ whole genome shotgun (WGS) entry which is preliminary data.</text>
</comment>
<gene>
    <name evidence="1" type="ORF">ENY07_09735</name>
</gene>
<accession>A0A8J4M675</accession>
<proteinExistence type="predicted"/>
<sequence length="85" mass="8147">MPADCPEEAYGPADQPPITIFPALPGGGFAAVPLSGAALNGGTCTPAAPPLPRAVLHGAPGGNLLNDHGAAVLDGSGANILNPAD</sequence>
<reference evidence="1" key="1">
    <citation type="journal article" date="2020" name="mSystems">
        <title>Genome- and Community-Level Interaction Insights into Carbon Utilization and Element Cycling Functions of Hydrothermarchaeota in Hydrothermal Sediment.</title>
        <authorList>
            <person name="Zhou Z."/>
            <person name="Liu Y."/>
            <person name="Xu W."/>
            <person name="Pan J."/>
            <person name="Luo Z.H."/>
            <person name="Li M."/>
        </authorList>
    </citation>
    <scope>NUCLEOTIDE SEQUENCE</scope>
    <source>
        <strain evidence="1">SpSt-997</strain>
    </source>
</reference>
<evidence type="ECO:0000313" key="1">
    <source>
        <dbReference type="EMBL" id="HGC43481.1"/>
    </source>
</evidence>
<protein>
    <submittedName>
        <fullName evidence="1">Uncharacterized protein</fullName>
    </submittedName>
</protein>
<dbReference type="EMBL" id="DTQM01000188">
    <property type="protein sequence ID" value="HGC43481.1"/>
    <property type="molecule type" value="Genomic_DNA"/>
</dbReference>
<name>A0A8J4M675_9PROT</name>
<dbReference type="AlphaFoldDB" id="A0A8J4M675"/>
<organism evidence="1">
    <name type="scientific">Acidicaldus sp</name>
    <dbReference type="NCBI Taxonomy" id="1872105"/>
    <lineage>
        <taxon>Bacteria</taxon>
        <taxon>Pseudomonadati</taxon>
        <taxon>Pseudomonadota</taxon>
        <taxon>Alphaproteobacteria</taxon>
        <taxon>Acetobacterales</taxon>
        <taxon>Acetobacteraceae</taxon>
        <taxon>Acidicaldus</taxon>
    </lineage>
</organism>